<reference evidence="1" key="1">
    <citation type="submission" date="2019-05" db="EMBL/GenBank/DDBJ databases">
        <title>Annotation for the trematode Fasciolopsis buski.</title>
        <authorList>
            <person name="Choi Y.-J."/>
        </authorList>
    </citation>
    <scope>NUCLEOTIDE SEQUENCE</scope>
    <source>
        <strain evidence="1">HT</strain>
        <tissue evidence="1">Whole worm</tissue>
    </source>
</reference>
<accession>A0A8E0RZK7</accession>
<proteinExistence type="predicted"/>
<dbReference type="AlphaFoldDB" id="A0A8E0RZK7"/>
<organism evidence="1 2">
    <name type="scientific">Fasciolopsis buskii</name>
    <dbReference type="NCBI Taxonomy" id="27845"/>
    <lineage>
        <taxon>Eukaryota</taxon>
        <taxon>Metazoa</taxon>
        <taxon>Spiralia</taxon>
        <taxon>Lophotrochozoa</taxon>
        <taxon>Platyhelminthes</taxon>
        <taxon>Trematoda</taxon>
        <taxon>Digenea</taxon>
        <taxon>Plagiorchiida</taxon>
        <taxon>Echinostomata</taxon>
        <taxon>Echinostomatoidea</taxon>
        <taxon>Fasciolidae</taxon>
        <taxon>Fasciolopsis</taxon>
    </lineage>
</organism>
<comment type="caution">
    <text evidence="1">The sequence shown here is derived from an EMBL/GenBank/DDBJ whole genome shotgun (WGS) entry which is preliminary data.</text>
</comment>
<gene>
    <name evidence="1" type="ORF">FBUS_09739</name>
</gene>
<dbReference type="Proteomes" id="UP000728185">
    <property type="component" value="Unassembled WGS sequence"/>
</dbReference>
<sequence length="721" mass="79992">MNHCEALNDICQVLNWSSGPGRELHIEQPLASFVLFCLRQVHWESRMYEDNSWTYILTDLIALPQWYPTDSTREPECVKYLGSLSFLCVLLVQFLRESHAQTRQSLQSLLETILSTFDVSQIDERCYTHIISNLDILRFPAHTVLMPPTSLEGRLFGLLASAGGMMSSSSNVPTAVEQSLQSSGDRLYPDLHQLVPKTTCALKQKRLCYLNKLISLLHYTILCGQIPAQELEALKTGPLALNIVQSSSDSGEPHTESLISRLLTQPVGNLFKRIVNVTTSSKSVVKHEKEDRDRMLTILVCLRIGNLLSELEAVAASSAWADPQAGEFEALYGLCTEVMRLIQANAQQPVASEQKIYAERNAAEHRINLVSSAMIFWILGEQATETSGINPSNVSQVTVMPRSIHAGLSRPICHAILMQNTPPDLMCVSAMVRILEACIWSILTLVPNSMSFMVRFGKVENVFTQSLVQNSTESFVVSNSFVYGCLREASLLSLFCLAVARAKRFSMVGVTEDDPQILLADIFHWLTTTDWKFLTAENPAKISGLLLLLSFIAHSLGQKIAANSSAVGCCDWHPAWKYQSSADTVPQIKCAAAPFAKQFISVLAEIRRALGSSKMSSRATDEDSEHFARFLSFVNCIGSLVCSWVGADPDEAQSLFEPLSGLPLQSDQSGEPSCFVRISLVPALLARLPNFTLVQAVNYVSNQFWPDLHPCIREIRSFLEH</sequence>
<protein>
    <submittedName>
        <fullName evidence="1">Uncharacterized protein</fullName>
    </submittedName>
</protein>
<name>A0A8E0RZK7_9TREM</name>
<evidence type="ECO:0000313" key="2">
    <source>
        <dbReference type="Proteomes" id="UP000728185"/>
    </source>
</evidence>
<dbReference type="OrthoDB" id="75419at2759"/>
<dbReference type="EMBL" id="LUCM01002233">
    <property type="protein sequence ID" value="KAA0197656.1"/>
    <property type="molecule type" value="Genomic_DNA"/>
</dbReference>
<evidence type="ECO:0000313" key="1">
    <source>
        <dbReference type="EMBL" id="KAA0197656.1"/>
    </source>
</evidence>
<keyword evidence="2" id="KW-1185">Reference proteome</keyword>